<reference evidence="1" key="1">
    <citation type="submission" date="2022-07" db="EMBL/GenBank/DDBJ databases">
        <title>Phylogenomic reconstructions and comparative analyses of Kickxellomycotina fungi.</title>
        <authorList>
            <person name="Reynolds N.K."/>
            <person name="Stajich J.E."/>
            <person name="Barry K."/>
            <person name="Grigoriev I.V."/>
            <person name="Crous P."/>
            <person name="Smith M.E."/>
        </authorList>
    </citation>
    <scope>NUCLEOTIDE SEQUENCE</scope>
    <source>
        <strain evidence="1">NRRL 5244</strain>
    </source>
</reference>
<comment type="caution">
    <text evidence="1">The sequence shown here is derived from an EMBL/GenBank/DDBJ whole genome shotgun (WGS) entry which is preliminary data.</text>
</comment>
<protein>
    <submittedName>
        <fullName evidence="1">Coiled-coil domain-containing protein 25</fullName>
    </submittedName>
</protein>
<proteinExistence type="predicted"/>
<dbReference type="EMBL" id="JANBPW010000694">
    <property type="protein sequence ID" value="KAJ1948562.1"/>
    <property type="molecule type" value="Genomic_DNA"/>
</dbReference>
<organism evidence="1 2">
    <name type="scientific">Linderina macrospora</name>
    <dbReference type="NCBI Taxonomy" id="4868"/>
    <lineage>
        <taxon>Eukaryota</taxon>
        <taxon>Fungi</taxon>
        <taxon>Fungi incertae sedis</taxon>
        <taxon>Zoopagomycota</taxon>
        <taxon>Kickxellomycotina</taxon>
        <taxon>Kickxellomycetes</taxon>
        <taxon>Kickxellales</taxon>
        <taxon>Kickxellaceae</taxon>
        <taxon>Linderina</taxon>
    </lineage>
</organism>
<dbReference type="Proteomes" id="UP001150603">
    <property type="component" value="Unassembled WGS sequence"/>
</dbReference>
<name>A0ACC1JDU4_9FUNG</name>
<sequence length="231" mass="27061">MVLYFSSNVVDPAAMVYMGKDKFENEDLIKYGWPEDVWFHVDKLSSAHVYLRLNHGQSWESIPQELLDDLAQLVKANSIEGNKKNDITIIYTPWANLMKRGDMATGQVSFHNPRQVKRVHVKQRENAIVNRLNKTKREEYPDLRQQKSERDRDEKRELKRAFDKKHAQELKVIKERKSEKEARSYDAVFKNAEKRGKKKNMVVEDLFGDGDDDDSDDAVPTRHADDFADFF</sequence>
<gene>
    <name evidence="1" type="primary">CCDC25</name>
    <name evidence="1" type="ORF">FBU59_001534</name>
</gene>
<keyword evidence="2" id="KW-1185">Reference proteome</keyword>
<accession>A0ACC1JDU4</accession>
<evidence type="ECO:0000313" key="1">
    <source>
        <dbReference type="EMBL" id="KAJ1948562.1"/>
    </source>
</evidence>
<evidence type="ECO:0000313" key="2">
    <source>
        <dbReference type="Proteomes" id="UP001150603"/>
    </source>
</evidence>